<dbReference type="KEGG" id="osu:NT6N_24440"/>
<keyword evidence="1" id="KW-1133">Transmembrane helix</keyword>
<dbReference type="EMBL" id="AP026866">
    <property type="protein sequence ID" value="BDS07404.1"/>
    <property type="molecule type" value="Genomic_DNA"/>
</dbReference>
<proteinExistence type="predicted"/>
<evidence type="ECO:0000256" key="1">
    <source>
        <dbReference type="SAM" id="Phobius"/>
    </source>
</evidence>
<name>A0AAT9FN24_9BACT</name>
<keyword evidence="1" id="KW-0472">Membrane</keyword>
<reference evidence="2" key="1">
    <citation type="submission" date="2024-07" db="EMBL/GenBank/DDBJ databases">
        <title>Complete genome sequence of Verrucomicrobiaceae bacterium NT6N.</title>
        <authorList>
            <person name="Huang C."/>
            <person name="Takami H."/>
            <person name="Hamasaki K."/>
        </authorList>
    </citation>
    <scope>NUCLEOTIDE SEQUENCE</scope>
    <source>
        <strain evidence="2">NT6N</strain>
    </source>
</reference>
<keyword evidence="1" id="KW-0812">Transmembrane</keyword>
<evidence type="ECO:0000313" key="2">
    <source>
        <dbReference type="EMBL" id="BDS07404.1"/>
    </source>
</evidence>
<gene>
    <name evidence="2" type="ORF">NT6N_24440</name>
</gene>
<dbReference type="AlphaFoldDB" id="A0AAT9FN24"/>
<feature type="transmembrane region" description="Helical" evidence="1">
    <location>
        <begin position="20"/>
        <end position="38"/>
    </location>
</feature>
<sequence length="115" mass="13615">MALAYYDKVDGYPFSLAELFFWLSVFATTLAIVGIWITSSYGGTKWRQRFLVALFGYFCVGFSCFCISWEANHIDDAKWWRAYIEDDASYAEYPERQEAELRMIDKMIERAERRK</sequence>
<protein>
    <submittedName>
        <fullName evidence="2">Uncharacterized protein</fullName>
    </submittedName>
</protein>
<feature type="transmembrane region" description="Helical" evidence="1">
    <location>
        <begin position="50"/>
        <end position="71"/>
    </location>
</feature>
<organism evidence="2">
    <name type="scientific">Oceaniferula spumae</name>
    <dbReference type="NCBI Taxonomy" id="2979115"/>
    <lineage>
        <taxon>Bacteria</taxon>
        <taxon>Pseudomonadati</taxon>
        <taxon>Verrucomicrobiota</taxon>
        <taxon>Verrucomicrobiia</taxon>
        <taxon>Verrucomicrobiales</taxon>
        <taxon>Verrucomicrobiaceae</taxon>
        <taxon>Oceaniferula</taxon>
    </lineage>
</organism>
<accession>A0AAT9FN24</accession>